<sequence length="173" mass="19002">MVDDGSQMIQTHNTKTTMLNVKILKGSIAILLAVSMAGCGSESAAASSSPSVSPTASTDAPLWHGDGTYDKKNQTYTVIVPAWQAKYEGYSIKAVFSLKMNDDPSNYTKRYIYDIQPESLTVESGWDSAEMGEITNTEYFKNHQEALVTWTYTVTAGDETYSEKDSANILLEE</sequence>
<feature type="region of interest" description="Disordered" evidence="1">
    <location>
        <begin position="44"/>
        <end position="66"/>
    </location>
</feature>
<keyword evidence="3" id="KW-1185">Reference proteome</keyword>
<organism evidence="2 3">
    <name type="scientific">Grylomicrobium aquisgranensis</name>
    <dbReference type="NCBI Taxonomy" id="2926318"/>
    <lineage>
        <taxon>Bacteria</taxon>
        <taxon>Bacillati</taxon>
        <taxon>Bacillota</taxon>
        <taxon>Erysipelotrichia</taxon>
        <taxon>Erysipelotrichales</taxon>
        <taxon>Erysipelotrichaceae</taxon>
        <taxon>Grylomicrobium</taxon>
    </lineage>
</organism>
<dbReference type="AlphaFoldDB" id="A0AB35U4L0"/>
<name>A0AB35U4L0_9FIRM</name>
<accession>A0AB35U4L0</accession>
<dbReference type="EMBL" id="JALBUR010000038">
    <property type="protein sequence ID" value="MDX8420440.1"/>
    <property type="molecule type" value="Genomic_DNA"/>
</dbReference>
<evidence type="ECO:0000313" key="3">
    <source>
        <dbReference type="Proteomes" id="UP001286174"/>
    </source>
</evidence>
<comment type="caution">
    <text evidence="2">The sequence shown here is derived from an EMBL/GenBank/DDBJ whole genome shotgun (WGS) entry which is preliminary data.</text>
</comment>
<evidence type="ECO:0008006" key="4">
    <source>
        <dbReference type="Google" id="ProtNLM"/>
    </source>
</evidence>
<evidence type="ECO:0000256" key="1">
    <source>
        <dbReference type="SAM" id="MobiDB-lite"/>
    </source>
</evidence>
<dbReference type="Proteomes" id="UP001286174">
    <property type="component" value="Unassembled WGS sequence"/>
</dbReference>
<dbReference type="RefSeq" id="WP_370596575.1">
    <property type="nucleotide sequence ID" value="NZ_JALBUR010000038.1"/>
</dbReference>
<evidence type="ECO:0000313" key="2">
    <source>
        <dbReference type="EMBL" id="MDX8420440.1"/>
    </source>
</evidence>
<gene>
    <name evidence="2" type="ORF">MOZ60_10125</name>
</gene>
<feature type="compositionally biased region" description="Low complexity" evidence="1">
    <location>
        <begin position="44"/>
        <end position="60"/>
    </location>
</feature>
<proteinExistence type="predicted"/>
<protein>
    <recommendedName>
        <fullName evidence="4">Lipoprotein</fullName>
    </recommendedName>
</protein>
<reference evidence="2 3" key="1">
    <citation type="submission" date="2022-03" db="EMBL/GenBank/DDBJ databases">
        <title>Novel taxa within the pig intestine.</title>
        <authorList>
            <person name="Wylensek D."/>
            <person name="Bishof K."/>
            <person name="Afrizal A."/>
            <person name="Clavel T."/>
        </authorList>
    </citation>
    <scope>NUCLEOTIDE SEQUENCE [LARGE SCALE GENOMIC DNA]</scope>
    <source>
        <strain evidence="2 3">CLA-KB-P133</strain>
    </source>
</reference>